<organism evidence="2 3">
    <name type="scientific">Naumovozyma castellii</name>
    <name type="common">Yeast</name>
    <name type="synonym">Saccharomyces castellii</name>
    <dbReference type="NCBI Taxonomy" id="27288"/>
    <lineage>
        <taxon>Eukaryota</taxon>
        <taxon>Fungi</taxon>
        <taxon>Dikarya</taxon>
        <taxon>Ascomycota</taxon>
        <taxon>Saccharomycotina</taxon>
        <taxon>Saccharomycetes</taxon>
        <taxon>Saccharomycetales</taxon>
        <taxon>Saccharomycetaceae</taxon>
        <taxon>Naumovozyma</taxon>
    </lineage>
</organism>
<evidence type="ECO:0000313" key="2">
    <source>
        <dbReference type="EMBL" id="CCC71320.1"/>
    </source>
</evidence>
<dbReference type="OrthoDB" id="4070089at2759"/>
<evidence type="ECO:0000259" key="1">
    <source>
        <dbReference type="Pfam" id="PF11603"/>
    </source>
</evidence>
<feature type="domain" description="Sir1 ORC-binding" evidence="1">
    <location>
        <begin position="46"/>
        <end position="171"/>
    </location>
</feature>
<proteinExistence type="predicted"/>
<name>G0VIJ5_NAUCA</name>
<dbReference type="SUPFAM" id="SSF144005">
    <property type="entry name" value="ORC1-binding domain"/>
    <property type="match status" value="1"/>
</dbReference>
<protein>
    <recommendedName>
        <fullName evidence="1">Sir1 ORC-binding domain-containing protein</fullName>
    </recommendedName>
</protein>
<dbReference type="OMA" id="RRDANKM"/>
<dbReference type="FunCoup" id="G0VIJ5">
    <property type="interactions" value="289"/>
</dbReference>
<dbReference type="eggNOG" id="ENOG502QWCT">
    <property type="taxonomic scope" value="Eukaryota"/>
</dbReference>
<dbReference type="Proteomes" id="UP000001640">
    <property type="component" value="Chromosome 8"/>
</dbReference>
<dbReference type="InterPro" id="IPR037240">
    <property type="entry name" value="ORC1-binding_dom"/>
</dbReference>
<dbReference type="STRING" id="1064592.G0VIJ5"/>
<evidence type="ECO:0000313" key="3">
    <source>
        <dbReference type="Proteomes" id="UP000001640"/>
    </source>
</evidence>
<keyword evidence="3" id="KW-1185">Reference proteome</keyword>
<gene>
    <name evidence="2" type="primary">NCAS0H00100</name>
    <name evidence="2" type="ordered locus">NCAS_0H00100</name>
</gene>
<dbReference type="EMBL" id="HE576759">
    <property type="protein sequence ID" value="CCC71320.1"/>
    <property type="molecule type" value="Genomic_DNA"/>
</dbReference>
<sequence>MASAFLGQTKKNRIYNWAKFHSLKPHSLPFPSHQTTIRKSTTTMFYISDNVSVVDGFVVLTIEKEGASVRKVVKKFHPKSKLFLLEERTKLANYALVDLDEYHTAFPGSDLVPVPSSQLFSVCTTSKRLFYTTPDGFRIVNSKTPDRHRRCSQEYTVIPVVYKDKPTKYLYLRDETHSTQYLLADVTVDRDIVHSKDSSFFEQEMNVGEIVFTENDLSVLAGFQQYKAQFAEDIYSYFSTIYSEVRSRYHRRPYLSSFHRPGYGETFPKDLQIPTIQKYSSMGSAFLFLAEVFPQLSFAEDFTCEHEQSPPKSIDAIASWFTFKLLPGSDNELWYLLVRICCYNWQDTSVAYPALHTLNSFRQLVDSIRALATYSVLYRFLHAGAIPGDSTADEIFFTKKSEPWTWTNVMYHKLTVAYQNYTKFNVRVCKPDAVLISGKKFSRSYIREFYANVKERFESNLSDLRQYFDKVLSVQAVADATLNSPTAIDVAENRIKTKNSLLLLINETALANVVPDFKPNVTIDSQEVARLVADMGVCVMWMIYFSATGPYRFPDMLILKYAGNQRNLFVDPESRCLDIITEYSKNREGNPMCKTLDKVTSDHLFYYIIVARNMLKHAVGTEYADMKRDLFNETNGAAEESLLNGYLARSIGDGISADDMDPVRYSRNVVNSFVFVDCTSHSLMHYARFSAFLKLYPMSVNWSMRLPFREMRHGMIKLVREYVKVEGEDVGVSAAKETLAGHSAATGLATYGIDHEKGLAADGSLEEKYASLVNAAWHHWLGLGYGSPAEDGESDIAKNSCEKRYFHPSGSIKDLAMAGVKLYGSKFEFREGQFDVAVEIYLSGSQVIPIQALPGYGKTALFQLPLMAVSLCDQPVVSFVFVPYVCLVSNMKLRFSSSGLSCGFVKDLFAGGPTVAESHLFCDVYVGTFNDLGSANFINLVNNTIMIARAKKGLDARPKNHIPEVRLADR</sequence>
<dbReference type="GeneID" id="96905001"/>
<dbReference type="HOGENOM" id="CLU_003044_1_0_1"/>
<accession>G0VIJ5</accession>
<dbReference type="InParanoid" id="G0VIJ5"/>
<reference evidence="2 3" key="1">
    <citation type="journal article" date="2011" name="Proc. Natl. Acad. Sci. U.S.A.">
        <title>Evolutionary erosion of yeast sex chromosomes by mating-type switching accidents.</title>
        <authorList>
            <person name="Gordon J.L."/>
            <person name="Armisen D."/>
            <person name="Proux-Wera E."/>
            <person name="Oheigeartaigh S.S."/>
            <person name="Byrne K.P."/>
            <person name="Wolfe K.H."/>
        </authorList>
    </citation>
    <scope>NUCLEOTIDE SEQUENCE [LARGE SCALE GENOMIC DNA]</scope>
    <source>
        <strain evidence="3">ATCC 76901 / BCRC 22586 / CBS 4309 / NBRC 1992 / NRRL Y-12630</strain>
    </source>
</reference>
<dbReference type="RefSeq" id="XP_003677671.1">
    <property type="nucleotide sequence ID" value="XM_003677623.1"/>
</dbReference>
<dbReference type="AlphaFoldDB" id="G0VIJ5"/>
<reference key="2">
    <citation type="submission" date="2011-08" db="EMBL/GenBank/DDBJ databases">
        <title>Genome sequence of Naumovozyma castellii.</title>
        <authorList>
            <person name="Gordon J.L."/>
            <person name="Armisen D."/>
            <person name="Proux-Wera E."/>
            <person name="OhEigeartaigh S.S."/>
            <person name="Byrne K.P."/>
            <person name="Wolfe K.H."/>
        </authorList>
    </citation>
    <scope>NUCLEOTIDE SEQUENCE</scope>
    <source>
        <strain>Type strain:CBS 4309</strain>
    </source>
</reference>
<dbReference type="Pfam" id="PF11603">
    <property type="entry name" value="Sir1"/>
    <property type="match status" value="1"/>
</dbReference>
<dbReference type="InterPro" id="IPR021646">
    <property type="entry name" value="Sir1_ORC-binding"/>
</dbReference>
<dbReference type="KEGG" id="ncs:NCAS_0H00100"/>